<dbReference type="AlphaFoldDB" id="A0A8B6EC71"/>
<keyword evidence="4" id="KW-1185">Reference proteome</keyword>
<keyword evidence="2" id="KW-0812">Transmembrane</keyword>
<evidence type="ECO:0000313" key="3">
    <source>
        <dbReference type="EMBL" id="VDI32804.1"/>
    </source>
</evidence>
<proteinExistence type="predicted"/>
<name>A0A8B6EC71_MYTGA</name>
<dbReference type="EMBL" id="UYJE01004963">
    <property type="protein sequence ID" value="VDI32804.1"/>
    <property type="molecule type" value="Genomic_DNA"/>
</dbReference>
<sequence length="205" mass="23654">MHKHWIRSTSKDTKIYSDKEWQIISRSVFSKSITDYNFESKTAALTNTGHNELAIHRIDSPDMNKDEFSPYLDSLKNKKLDTSGLDALFGVSIKNIAHEYYVTNDQEEKENDLHKNKLKSSADLIRELDEAKRQLKEMNGRDKGTCDDLSETTDEEVDNRPFPLLRRIAWNLMRYGLPILIIFGILFAIIWYMMKSNSASDQGAG</sequence>
<evidence type="ECO:0000313" key="4">
    <source>
        <dbReference type="Proteomes" id="UP000596742"/>
    </source>
</evidence>
<dbReference type="OrthoDB" id="10283782at2759"/>
<organism evidence="3 4">
    <name type="scientific">Mytilus galloprovincialis</name>
    <name type="common">Mediterranean mussel</name>
    <dbReference type="NCBI Taxonomy" id="29158"/>
    <lineage>
        <taxon>Eukaryota</taxon>
        <taxon>Metazoa</taxon>
        <taxon>Spiralia</taxon>
        <taxon>Lophotrochozoa</taxon>
        <taxon>Mollusca</taxon>
        <taxon>Bivalvia</taxon>
        <taxon>Autobranchia</taxon>
        <taxon>Pteriomorphia</taxon>
        <taxon>Mytilida</taxon>
        <taxon>Mytiloidea</taxon>
        <taxon>Mytilidae</taxon>
        <taxon>Mytilinae</taxon>
        <taxon>Mytilus</taxon>
    </lineage>
</organism>
<keyword evidence="1" id="KW-0175">Coiled coil</keyword>
<evidence type="ECO:0000256" key="2">
    <source>
        <dbReference type="SAM" id="Phobius"/>
    </source>
</evidence>
<dbReference type="Proteomes" id="UP000596742">
    <property type="component" value="Unassembled WGS sequence"/>
</dbReference>
<keyword evidence="2" id="KW-0472">Membrane</keyword>
<reference evidence="3" key="1">
    <citation type="submission" date="2018-11" db="EMBL/GenBank/DDBJ databases">
        <authorList>
            <person name="Alioto T."/>
            <person name="Alioto T."/>
        </authorList>
    </citation>
    <scope>NUCLEOTIDE SEQUENCE</scope>
</reference>
<gene>
    <name evidence="3" type="ORF">MGAL_10B060611</name>
</gene>
<comment type="caution">
    <text evidence="3">The sequence shown here is derived from an EMBL/GenBank/DDBJ whole genome shotgun (WGS) entry which is preliminary data.</text>
</comment>
<feature type="transmembrane region" description="Helical" evidence="2">
    <location>
        <begin position="175"/>
        <end position="194"/>
    </location>
</feature>
<protein>
    <submittedName>
        <fullName evidence="3">Uncharacterized protein</fullName>
    </submittedName>
</protein>
<keyword evidence="2" id="KW-1133">Transmembrane helix</keyword>
<accession>A0A8B6EC71</accession>
<evidence type="ECO:0000256" key="1">
    <source>
        <dbReference type="SAM" id="Coils"/>
    </source>
</evidence>
<feature type="coiled-coil region" evidence="1">
    <location>
        <begin position="114"/>
        <end position="141"/>
    </location>
</feature>